<dbReference type="InterPro" id="IPR032816">
    <property type="entry name" value="VTT_dom"/>
</dbReference>
<evidence type="ECO:0000313" key="3">
    <source>
        <dbReference type="EMBL" id="GAH03191.1"/>
    </source>
</evidence>
<keyword evidence="1" id="KW-1133">Transmembrane helix</keyword>
<dbReference type="Pfam" id="PF09335">
    <property type="entry name" value="VTT_dom"/>
    <property type="match status" value="1"/>
</dbReference>
<organism evidence="3">
    <name type="scientific">marine sediment metagenome</name>
    <dbReference type="NCBI Taxonomy" id="412755"/>
    <lineage>
        <taxon>unclassified sequences</taxon>
        <taxon>metagenomes</taxon>
        <taxon>ecological metagenomes</taxon>
    </lineage>
</organism>
<accession>X1C518</accession>
<feature type="non-terminal residue" evidence="3">
    <location>
        <position position="1"/>
    </location>
</feature>
<name>X1C518_9ZZZZ</name>
<proteinExistence type="predicted"/>
<feature type="transmembrane region" description="Helical" evidence="1">
    <location>
        <begin position="127"/>
        <end position="148"/>
    </location>
</feature>
<dbReference type="InterPro" id="IPR051311">
    <property type="entry name" value="DedA_domain"/>
</dbReference>
<gene>
    <name evidence="3" type="ORF">S01H4_39927</name>
</gene>
<dbReference type="AlphaFoldDB" id="X1C518"/>
<reference evidence="3" key="1">
    <citation type="journal article" date="2014" name="Front. Microbiol.">
        <title>High frequency of phylogenetically diverse reductive dehalogenase-homologous genes in deep subseafloor sedimentary metagenomes.</title>
        <authorList>
            <person name="Kawai M."/>
            <person name="Futagami T."/>
            <person name="Toyoda A."/>
            <person name="Takaki Y."/>
            <person name="Nishi S."/>
            <person name="Hori S."/>
            <person name="Arai W."/>
            <person name="Tsubouchi T."/>
            <person name="Morono Y."/>
            <person name="Uchiyama I."/>
            <person name="Ito T."/>
            <person name="Fujiyama A."/>
            <person name="Inagaki F."/>
            <person name="Takami H."/>
        </authorList>
    </citation>
    <scope>NUCLEOTIDE SEQUENCE</scope>
    <source>
        <strain evidence="3">Expedition CK06-06</strain>
    </source>
</reference>
<keyword evidence="1" id="KW-0812">Transmembrane</keyword>
<keyword evidence="1" id="KW-0472">Membrane</keyword>
<dbReference type="PANTHER" id="PTHR42709">
    <property type="entry name" value="ALKALINE PHOSPHATASE LIKE PROTEIN"/>
    <property type="match status" value="1"/>
</dbReference>
<evidence type="ECO:0000259" key="2">
    <source>
        <dbReference type="Pfam" id="PF09335"/>
    </source>
</evidence>
<protein>
    <recommendedName>
        <fullName evidence="2">VTT domain-containing protein</fullName>
    </recommendedName>
</protein>
<evidence type="ECO:0000256" key="1">
    <source>
        <dbReference type="SAM" id="Phobius"/>
    </source>
</evidence>
<dbReference type="PANTHER" id="PTHR42709:SF11">
    <property type="entry name" value="DEDA FAMILY PROTEIN"/>
    <property type="match status" value="1"/>
</dbReference>
<feature type="domain" description="VTT" evidence="2">
    <location>
        <begin position="3"/>
        <end position="111"/>
    </location>
</feature>
<dbReference type="GO" id="GO:0005886">
    <property type="term" value="C:plasma membrane"/>
    <property type="evidence" value="ECO:0007669"/>
    <property type="project" value="TreeGrafter"/>
</dbReference>
<comment type="caution">
    <text evidence="3">The sequence shown here is derived from an EMBL/GenBank/DDBJ whole genome shotgun (WGS) entry which is preliminary data.</text>
</comment>
<feature type="transmembrane region" description="Helical" evidence="1">
    <location>
        <begin position="62"/>
        <end position="79"/>
    </location>
</feature>
<dbReference type="EMBL" id="BART01021691">
    <property type="protein sequence ID" value="GAH03191.1"/>
    <property type="molecule type" value="Genomic_DNA"/>
</dbReference>
<feature type="transmembrane region" description="Helical" evidence="1">
    <location>
        <begin position="9"/>
        <end position="32"/>
    </location>
</feature>
<feature type="transmembrane region" description="Helical" evidence="1">
    <location>
        <begin position="91"/>
        <end position="112"/>
    </location>
</feature>
<sequence>VFFLKIMAVALYTSIASIIGGSFGYLIGFGLWDSVSPFFFNYIPGFSQIGFQNVLMHYQESGFWYVFLAGFTPIPYKVFTIASGVFKLNFVLFLIASTISRSLRFFAVAALFKKFGPDIKTFIDKYFNLMAIVFFILIFGGFLAVKYLL</sequence>